<proteinExistence type="predicted"/>
<evidence type="ECO:0000313" key="1">
    <source>
        <dbReference type="EMBL" id="KAG5459342.1"/>
    </source>
</evidence>
<reference evidence="1 2" key="1">
    <citation type="journal article" name="Sci. Rep.">
        <title>Genome-scale phylogenetic analyses confirm Olpidium as the closest living zoosporic fungus to the non-flagellated, terrestrial fungi.</title>
        <authorList>
            <person name="Chang Y."/>
            <person name="Rochon D."/>
            <person name="Sekimoto S."/>
            <person name="Wang Y."/>
            <person name="Chovatia M."/>
            <person name="Sandor L."/>
            <person name="Salamov A."/>
            <person name="Grigoriev I.V."/>
            <person name="Stajich J.E."/>
            <person name="Spatafora J.W."/>
        </authorList>
    </citation>
    <scope>NUCLEOTIDE SEQUENCE [LARGE SCALE GENOMIC DNA]</scope>
    <source>
        <strain evidence="1">S191</strain>
    </source>
</reference>
<sequence>MRIAETNLAAFFLVQAVAQPFPNRLLPLVAIDPKEPASLTNSRRGLEACLQPAIAANKVTLLSAIFHSIVDETLNGWYRRGRTALATVANSFNNSFTTAFKKGANGKVDNTIRRVCLDPCVINHRLPDDCYPIPLITYVVE</sequence>
<dbReference type="EMBL" id="JAEFCI010006991">
    <property type="protein sequence ID" value="KAG5459342.1"/>
    <property type="molecule type" value="Genomic_DNA"/>
</dbReference>
<dbReference type="OrthoDB" id="2424837at2759"/>
<evidence type="ECO:0000313" key="2">
    <source>
        <dbReference type="Proteomes" id="UP000673691"/>
    </source>
</evidence>
<comment type="caution">
    <text evidence="1">The sequence shown here is derived from an EMBL/GenBank/DDBJ whole genome shotgun (WGS) entry which is preliminary data.</text>
</comment>
<keyword evidence="2" id="KW-1185">Reference proteome</keyword>
<name>A0A8H7ZU07_9FUNG</name>
<protein>
    <submittedName>
        <fullName evidence="1">Uncharacterized protein</fullName>
    </submittedName>
</protein>
<accession>A0A8H7ZU07</accession>
<gene>
    <name evidence="1" type="ORF">BJ554DRAFT_265</name>
</gene>
<organism evidence="1 2">
    <name type="scientific">Olpidium bornovanus</name>
    <dbReference type="NCBI Taxonomy" id="278681"/>
    <lineage>
        <taxon>Eukaryota</taxon>
        <taxon>Fungi</taxon>
        <taxon>Fungi incertae sedis</taxon>
        <taxon>Olpidiomycota</taxon>
        <taxon>Olpidiomycotina</taxon>
        <taxon>Olpidiomycetes</taxon>
        <taxon>Olpidiales</taxon>
        <taxon>Olpidiaceae</taxon>
        <taxon>Olpidium</taxon>
    </lineage>
</organism>
<dbReference type="Proteomes" id="UP000673691">
    <property type="component" value="Unassembled WGS sequence"/>
</dbReference>
<dbReference type="AlphaFoldDB" id="A0A8H7ZU07"/>